<name>A0AAD4J5S1_PERFH</name>
<keyword evidence="5" id="KW-1185">Reference proteome</keyword>
<dbReference type="EMBL" id="SDAM02000143">
    <property type="protein sequence ID" value="KAH6827713.1"/>
    <property type="molecule type" value="Genomic_DNA"/>
</dbReference>
<protein>
    <submittedName>
        <fullName evidence="4">Acyl-CoA N-acyltransferases superfamily protein</fullName>
    </submittedName>
</protein>
<dbReference type="GO" id="GO:0008080">
    <property type="term" value="F:N-acetyltransferase activity"/>
    <property type="evidence" value="ECO:0007669"/>
    <property type="project" value="UniProtKB-ARBA"/>
</dbReference>
<evidence type="ECO:0000256" key="2">
    <source>
        <dbReference type="ARBA" id="ARBA00023315"/>
    </source>
</evidence>
<proteinExistence type="predicted"/>
<reference evidence="4 5" key="1">
    <citation type="journal article" date="2021" name="Nat. Commun.">
        <title>Incipient diploidization of the medicinal plant Perilla within 10,000 years.</title>
        <authorList>
            <person name="Zhang Y."/>
            <person name="Shen Q."/>
            <person name="Leng L."/>
            <person name="Zhang D."/>
            <person name="Chen S."/>
            <person name="Shi Y."/>
            <person name="Ning Z."/>
            <person name="Chen S."/>
        </authorList>
    </citation>
    <scope>NUCLEOTIDE SEQUENCE [LARGE SCALE GENOMIC DNA]</scope>
    <source>
        <strain evidence="5">cv. PC099</strain>
    </source>
</reference>
<evidence type="ECO:0000313" key="4">
    <source>
        <dbReference type="EMBL" id="KAH6827713.1"/>
    </source>
</evidence>
<evidence type="ECO:0000313" key="5">
    <source>
        <dbReference type="Proteomes" id="UP001190926"/>
    </source>
</evidence>
<dbReference type="InterPro" id="IPR016181">
    <property type="entry name" value="Acyl_CoA_acyltransferase"/>
</dbReference>
<sequence length="220" mass="24376">MGSTTTTLFTRIRLATAADVPQIHGLIYQMAVYERFTHMFQATTADLTATLFPPDPPKPFTSVAVFMLELSPTPFPAAAGGGGNPHFTPVLDSIQLHLPVDDPEKEKFRSNAADVGDDVIVGGFVLFFPKYASFLAKPGFYIEDIFVRECYRAKGLGKMLLQAVAAQAVAMGYERVEWVVLDWNVKAIAFYERMGAKVMSEWRKCRLSGEELRACARAEL</sequence>
<dbReference type="PROSITE" id="PS51186">
    <property type="entry name" value="GNAT"/>
    <property type="match status" value="1"/>
</dbReference>
<dbReference type="SUPFAM" id="SSF55729">
    <property type="entry name" value="Acyl-CoA N-acyltransferases (Nat)"/>
    <property type="match status" value="1"/>
</dbReference>
<dbReference type="PANTHER" id="PTHR10545">
    <property type="entry name" value="DIAMINE N-ACETYLTRANSFERASE"/>
    <property type="match status" value="1"/>
</dbReference>
<accession>A0AAD4J5S1</accession>
<dbReference type="Pfam" id="PF00583">
    <property type="entry name" value="Acetyltransf_1"/>
    <property type="match status" value="1"/>
</dbReference>
<dbReference type="InterPro" id="IPR051016">
    <property type="entry name" value="Diverse_Substrate_AcTransf"/>
</dbReference>
<dbReference type="AlphaFoldDB" id="A0AAD4J5S1"/>
<evidence type="ECO:0000259" key="3">
    <source>
        <dbReference type="PROSITE" id="PS51186"/>
    </source>
</evidence>
<keyword evidence="2" id="KW-0012">Acyltransferase</keyword>
<organism evidence="4 5">
    <name type="scientific">Perilla frutescens var. hirtella</name>
    <name type="common">Perilla citriodora</name>
    <name type="synonym">Perilla setoyensis</name>
    <dbReference type="NCBI Taxonomy" id="608512"/>
    <lineage>
        <taxon>Eukaryota</taxon>
        <taxon>Viridiplantae</taxon>
        <taxon>Streptophyta</taxon>
        <taxon>Embryophyta</taxon>
        <taxon>Tracheophyta</taxon>
        <taxon>Spermatophyta</taxon>
        <taxon>Magnoliopsida</taxon>
        <taxon>eudicotyledons</taxon>
        <taxon>Gunneridae</taxon>
        <taxon>Pentapetalae</taxon>
        <taxon>asterids</taxon>
        <taxon>lamiids</taxon>
        <taxon>Lamiales</taxon>
        <taxon>Lamiaceae</taxon>
        <taxon>Nepetoideae</taxon>
        <taxon>Elsholtzieae</taxon>
        <taxon>Perilla</taxon>
    </lineage>
</organism>
<feature type="domain" description="N-acetyltransferase" evidence="3">
    <location>
        <begin position="50"/>
        <end position="219"/>
    </location>
</feature>
<gene>
    <name evidence="4" type="ORF">C2S53_020610</name>
</gene>
<evidence type="ECO:0000256" key="1">
    <source>
        <dbReference type="ARBA" id="ARBA00022679"/>
    </source>
</evidence>
<dbReference type="Proteomes" id="UP001190926">
    <property type="component" value="Unassembled WGS sequence"/>
</dbReference>
<dbReference type="PANTHER" id="PTHR10545:SF29">
    <property type="entry name" value="GH14572P-RELATED"/>
    <property type="match status" value="1"/>
</dbReference>
<keyword evidence="1" id="KW-0808">Transferase</keyword>
<comment type="caution">
    <text evidence="4">The sequence shown here is derived from an EMBL/GenBank/DDBJ whole genome shotgun (WGS) entry which is preliminary data.</text>
</comment>
<dbReference type="InterPro" id="IPR000182">
    <property type="entry name" value="GNAT_dom"/>
</dbReference>
<dbReference type="Gene3D" id="3.40.630.30">
    <property type="match status" value="1"/>
</dbReference>